<dbReference type="OrthoDB" id="299864at2759"/>
<dbReference type="eggNOG" id="ENOG502SQWG">
    <property type="taxonomic scope" value="Eukaryota"/>
</dbReference>
<protein>
    <recommendedName>
        <fullName evidence="2">RNA-editing substrate-binding complex 8 protein HEAT repeats domain-containing protein</fullName>
    </recommendedName>
</protein>
<accession>Q22MC4</accession>
<evidence type="ECO:0000313" key="4">
    <source>
        <dbReference type="Proteomes" id="UP000009168"/>
    </source>
</evidence>
<feature type="domain" description="RNA-editing substrate-binding complex 8 protein HEAT repeats" evidence="2">
    <location>
        <begin position="356"/>
        <end position="499"/>
    </location>
</feature>
<feature type="region of interest" description="Disordered" evidence="1">
    <location>
        <begin position="64"/>
        <end position="137"/>
    </location>
</feature>
<organism evidence="3 4">
    <name type="scientific">Tetrahymena thermophila (strain SB210)</name>
    <dbReference type="NCBI Taxonomy" id="312017"/>
    <lineage>
        <taxon>Eukaryota</taxon>
        <taxon>Sar</taxon>
        <taxon>Alveolata</taxon>
        <taxon>Ciliophora</taxon>
        <taxon>Intramacronucleata</taxon>
        <taxon>Oligohymenophorea</taxon>
        <taxon>Hymenostomatida</taxon>
        <taxon>Tetrahymenina</taxon>
        <taxon>Tetrahymenidae</taxon>
        <taxon>Tetrahymena</taxon>
    </lineage>
</organism>
<name>Q22MC4_TETTS</name>
<reference evidence="4" key="1">
    <citation type="journal article" date="2006" name="PLoS Biol.">
        <title>Macronuclear genome sequence of the ciliate Tetrahymena thermophila, a model eukaryote.</title>
        <authorList>
            <person name="Eisen J.A."/>
            <person name="Coyne R.S."/>
            <person name="Wu M."/>
            <person name="Wu D."/>
            <person name="Thiagarajan M."/>
            <person name="Wortman J.R."/>
            <person name="Badger J.H."/>
            <person name="Ren Q."/>
            <person name="Amedeo P."/>
            <person name="Jones K.M."/>
            <person name="Tallon L.J."/>
            <person name="Delcher A.L."/>
            <person name="Salzberg S.L."/>
            <person name="Silva J.C."/>
            <person name="Haas B.J."/>
            <person name="Majoros W.H."/>
            <person name="Farzad M."/>
            <person name="Carlton J.M."/>
            <person name="Smith R.K. Jr."/>
            <person name="Garg J."/>
            <person name="Pearlman R.E."/>
            <person name="Karrer K.M."/>
            <person name="Sun L."/>
            <person name="Manning G."/>
            <person name="Elde N.C."/>
            <person name="Turkewitz A.P."/>
            <person name="Asai D.J."/>
            <person name="Wilkes D.E."/>
            <person name="Wang Y."/>
            <person name="Cai H."/>
            <person name="Collins K."/>
            <person name="Stewart B.A."/>
            <person name="Lee S.R."/>
            <person name="Wilamowska K."/>
            <person name="Weinberg Z."/>
            <person name="Ruzzo W.L."/>
            <person name="Wloga D."/>
            <person name="Gaertig J."/>
            <person name="Frankel J."/>
            <person name="Tsao C.-C."/>
            <person name="Gorovsky M.A."/>
            <person name="Keeling P.J."/>
            <person name="Waller R.F."/>
            <person name="Patron N.J."/>
            <person name="Cherry J.M."/>
            <person name="Stover N.A."/>
            <person name="Krieger C.J."/>
            <person name="del Toro C."/>
            <person name="Ryder H.F."/>
            <person name="Williamson S.C."/>
            <person name="Barbeau R.A."/>
            <person name="Hamilton E.P."/>
            <person name="Orias E."/>
        </authorList>
    </citation>
    <scope>NUCLEOTIDE SEQUENCE [LARGE SCALE GENOMIC DNA]</scope>
    <source>
        <strain evidence="4">SB210</strain>
    </source>
</reference>
<feature type="compositionally biased region" description="Basic and acidic residues" evidence="1">
    <location>
        <begin position="64"/>
        <end position="87"/>
    </location>
</feature>
<keyword evidence="4" id="KW-1185">Reference proteome</keyword>
<dbReference type="InParanoid" id="Q22MC4"/>
<evidence type="ECO:0000256" key="1">
    <source>
        <dbReference type="SAM" id="MobiDB-lite"/>
    </source>
</evidence>
<gene>
    <name evidence="3" type="ORF">TTHERM_00036950</name>
</gene>
<proteinExistence type="predicted"/>
<evidence type="ECO:0000259" key="2">
    <source>
        <dbReference type="Pfam" id="PF26172"/>
    </source>
</evidence>
<dbReference type="Pfam" id="PF26172">
    <property type="entry name" value="RESC8"/>
    <property type="match status" value="1"/>
</dbReference>
<dbReference type="GeneID" id="7844722"/>
<dbReference type="SUPFAM" id="SSF48371">
    <property type="entry name" value="ARM repeat"/>
    <property type="match status" value="1"/>
</dbReference>
<dbReference type="InterPro" id="IPR058977">
    <property type="entry name" value="RESC8_HEAT"/>
</dbReference>
<evidence type="ECO:0000313" key="3">
    <source>
        <dbReference type="EMBL" id="EAR86287.1"/>
    </source>
</evidence>
<dbReference type="HOGENOM" id="CLU_443145_0_0_1"/>
<dbReference type="EMBL" id="GG662720">
    <property type="protein sequence ID" value="EAR86287.1"/>
    <property type="molecule type" value="Genomic_DNA"/>
</dbReference>
<dbReference type="KEGG" id="tet:TTHERM_00036950"/>
<dbReference type="OMA" id="MLRICHA"/>
<dbReference type="Proteomes" id="UP000009168">
    <property type="component" value="Unassembled WGS sequence"/>
</dbReference>
<sequence length="617" mass="71126">MILGSKNILKRLYLSSFQKTGNLKKNAKLYQNLNDLFASRSLCMMANRSFSNINKFGESGLQLNEKKDQNQIKKGENAQRRQRLTEKEESDDSDNESDSKLKQNVNDESQMENENESEDQKEINKLTKSRNHSAYDSNDSIENLVGLESLNDENIQNTQKLLNKILKGEVEFEEGDSIDKLVSLEDVFKTRERRLSFQLMEIENPQRILQFYNEEVERIKKRDGEEDPLSVDEICLFFYFATFQKKFISDNATFQKILVQIIENSKDLSADSMQTFIWSLGSYMYEFGFIELSEQMKKNLSDSILKKCQFFDYAQNPSLCFALSQIFQGENDGALSQPIVDVLATKSAKYIETLTHDELITMIMTFMTVGYSNSSTISQFVERLVQIKEELDEEQIQKAISALGELNYGNSKQFSILTKEILDRDLGNSEPNMSTETACSLIFTLSGAQEKNEELLRRLLRIIHSKYKEINITSYVNLWLGLARFRIDPAKYEQTFSILHKVLGSGHVFQIKDLNNDEIIRIIIAASSLKLNNKPLVGDLLNNIQNRMRLLKTDQLILLARSTVIYVKQFESFFVGVHGECLAKLDKFTPEQKQILKQTFNRTRILFPHSPLTDTTI</sequence>
<dbReference type="RefSeq" id="XP_977096.1">
    <property type="nucleotide sequence ID" value="XM_972003.2"/>
</dbReference>
<dbReference type="InterPro" id="IPR016024">
    <property type="entry name" value="ARM-type_fold"/>
</dbReference>
<dbReference type="AlphaFoldDB" id="Q22MC4"/>